<organism evidence="6 7">
    <name type="scientific">Pseudonocardia lutea</name>
    <dbReference type="NCBI Taxonomy" id="2172015"/>
    <lineage>
        <taxon>Bacteria</taxon>
        <taxon>Bacillati</taxon>
        <taxon>Actinomycetota</taxon>
        <taxon>Actinomycetes</taxon>
        <taxon>Pseudonocardiales</taxon>
        <taxon>Pseudonocardiaceae</taxon>
        <taxon>Pseudonocardia</taxon>
    </lineage>
</organism>
<keyword evidence="2" id="KW-0805">Transcription regulation</keyword>
<keyword evidence="4" id="KW-0804">Transcription</keyword>
<dbReference type="PANTHER" id="PTHR30346">
    <property type="entry name" value="TRANSCRIPTIONAL DUAL REGULATOR HCAR-RELATED"/>
    <property type="match status" value="1"/>
</dbReference>
<evidence type="ECO:0000256" key="2">
    <source>
        <dbReference type="ARBA" id="ARBA00023015"/>
    </source>
</evidence>
<dbReference type="SUPFAM" id="SSF46785">
    <property type="entry name" value="Winged helix' DNA-binding domain"/>
    <property type="match status" value="1"/>
</dbReference>
<reference evidence="7" key="1">
    <citation type="journal article" date="2019" name="Int. J. Syst. Evol. Microbiol.">
        <title>The Global Catalogue of Microorganisms (GCM) 10K type strain sequencing project: providing services to taxonomists for standard genome sequencing and annotation.</title>
        <authorList>
            <consortium name="The Broad Institute Genomics Platform"/>
            <consortium name="The Broad Institute Genome Sequencing Center for Infectious Disease"/>
            <person name="Wu L."/>
            <person name="Ma J."/>
        </authorList>
    </citation>
    <scope>NUCLEOTIDE SEQUENCE [LARGE SCALE GENOMIC DNA]</scope>
    <source>
        <strain evidence="7">CGMCC 4.7397</strain>
    </source>
</reference>
<evidence type="ECO:0000259" key="5">
    <source>
        <dbReference type="PROSITE" id="PS50931"/>
    </source>
</evidence>
<evidence type="ECO:0000256" key="4">
    <source>
        <dbReference type="ARBA" id="ARBA00023163"/>
    </source>
</evidence>
<protein>
    <submittedName>
        <fullName evidence="6">LysR family transcriptional regulator</fullName>
    </submittedName>
</protein>
<dbReference type="InterPro" id="IPR036390">
    <property type="entry name" value="WH_DNA-bd_sf"/>
</dbReference>
<keyword evidence="7" id="KW-1185">Reference proteome</keyword>
<evidence type="ECO:0000313" key="6">
    <source>
        <dbReference type="EMBL" id="MFC5952565.1"/>
    </source>
</evidence>
<evidence type="ECO:0000313" key="7">
    <source>
        <dbReference type="Proteomes" id="UP001596119"/>
    </source>
</evidence>
<dbReference type="RefSeq" id="WP_379571568.1">
    <property type="nucleotide sequence ID" value="NZ_JBHSQK010000110.1"/>
</dbReference>
<dbReference type="Pfam" id="PF00126">
    <property type="entry name" value="HTH_1"/>
    <property type="match status" value="1"/>
</dbReference>
<dbReference type="InterPro" id="IPR036388">
    <property type="entry name" value="WH-like_DNA-bd_sf"/>
</dbReference>
<dbReference type="EMBL" id="JBHSQK010000110">
    <property type="protein sequence ID" value="MFC5952565.1"/>
    <property type="molecule type" value="Genomic_DNA"/>
</dbReference>
<proteinExistence type="inferred from homology"/>
<dbReference type="PROSITE" id="PS50931">
    <property type="entry name" value="HTH_LYSR"/>
    <property type="match status" value="1"/>
</dbReference>
<dbReference type="Gene3D" id="1.10.10.10">
    <property type="entry name" value="Winged helix-like DNA-binding domain superfamily/Winged helix DNA-binding domain"/>
    <property type="match status" value="1"/>
</dbReference>
<keyword evidence="3" id="KW-0238">DNA-binding</keyword>
<evidence type="ECO:0000256" key="1">
    <source>
        <dbReference type="ARBA" id="ARBA00009437"/>
    </source>
</evidence>
<gene>
    <name evidence="6" type="ORF">ACFQH9_30305</name>
</gene>
<sequence length="77" mass="8305">MDWTLTELRYLLAVVDARSFTVAAGELGVSQAAVSRAVGKLERRLGEGLLVRTPRACEPTPLGVQLTAQARRVLAEV</sequence>
<evidence type="ECO:0000256" key="3">
    <source>
        <dbReference type="ARBA" id="ARBA00023125"/>
    </source>
</evidence>
<accession>A0ABW1IGV2</accession>
<name>A0ABW1IGV2_9PSEU</name>
<dbReference type="Proteomes" id="UP001596119">
    <property type="component" value="Unassembled WGS sequence"/>
</dbReference>
<feature type="domain" description="HTH lysR-type" evidence="5">
    <location>
        <begin position="3"/>
        <end position="60"/>
    </location>
</feature>
<dbReference type="PANTHER" id="PTHR30346:SF28">
    <property type="entry name" value="HTH-TYPE TRANSCRIPTIONAL REGULATOR CYNR"/>
    <property type="match status" value="1"/>
</dbReference>
<comment type="caution">
    <text evidence="6">The sequence shown here is derived from an EMBL/GenBank/DDBJ whole genome shotgun (WGS) entry which is preliminary data.</text>
</comment>
<comment type="similarity">
    <text evidence="1">Belongs to the LysR transcriptional regulatory family.</text>
</comment>
<dbReference type="PRINTS" id="PR00039">
    <property type="entry name" value="HTHLYSR"/>
</dbReference>
<dbReference type="InterPro" id="IPR000847">
    <property type="entry name" value="LysR_HTH_N"/>
</dbReference>